<gene>
    <name evidence="8" type="ORF">IFM89_034247</name>
</gene>
<feature type="compositionally biased region" description="Polar residues" evidence="5">
    <location>
        <begin position="507"/>
        <end position="526"/>
    </location>
</feature>
<dbReference type="PROSITE" id="PS50016">
    <property type="entry name" value="ZF_PHD_2"/>
    <property type="match status" value="1"/>
</dbReference>
<dbReference type="GO" id="GO:0008270">
    <property type="term" value="F:zinc ion binding"/>
    <property type="evidence" value="ECO:0007669"/>
    <property type="project" value="UniProtKB-KW"/>
</dbReference>
<feature type="domain" description="RING-type" evidence="7">
    <location>
        <begin position="33"/>
        <end position="72"/>
    </location>
</feature>
<protein>
    <submittedName>
        <fullName evidence="8">Uncharacterized protein</fullName>
    </submittedName>
</protein>
<dbReference type="PANTHER" id="PTHR15315">
    <property type="entry name" value="RING FINGER PROTEIN 41, 151"/>
    <property type="match status" value="1"/>
</dbReference>
<keyword evidence="9" id="KW-1185">Reference proteome</keyword>
<keyword evidence="3" id="KW-0862">Zinc</keyword>
<comment type="caution">
    <text evidence="8">The sequence shown here is derived from an EMBL/GenBank/DDBJ whole genome shotgun (WGS) entry which is preliminary data.</text>
</comment>
<evidence type="ECO:0000256" key="2">
    <source>
        <dbReference type="ARBA" id="ARBA00022771"/>
    </source>
</evidence>
<dbReference type="InterPro" id="IPR017907">
    <property type="entry name" value="Znf_RING_CS"/>
</dbReference>
<dbReference type="InterPro" id="IPR019787">
    <property type="entry name" value="Znf_PHD-finger"/>
</dbReference>
<feature type="domain" description="PHD-type" evidence="6">
    <location>
        <begin position="65"/>
        <end position="185"/>
    </location>
</feature>
<evidence type="ECO:0000313" key="8">
    <source>
        <dbReference type="EMBL" id="KAF9594625.1"/>
    </source>
</evidence>
<dbReference type="PROSITE" id="PS50089">
    <property type="entry name" value="ZF_RING_2"/>
    <property type="match status" value="1"/>
</dbReference>
<dbReference type="InterPro" id="IPR011011">
    <property type="entry name" value="Znf_FYVE_PHD"/>
</dbReference>
<name>A0A835LH73_9MAGN</name>
<evidence type="ECO:0000256" key="5">
    <source>
        <dbReference type="SAM" id="MobiDB-lite"/>
    </source>
</evidence>
<dbReference type="SUPFAM" id="SSF57850">
    <property type="entry name" value="RING/U-box"/>
    <property type="match status" value="1"/>
</dbReference>
<dbReference type="EMBL" id="JADFTS010000008">
    <property type="protein sequence ID" value="KAF9594625.1"/>
    <property type="molecule type" value="Genomic_DNA"/>
</dbReference>
<dbReference type="InterPro" id="IPR001841">
    <property type="entry name" value="Znf_RING"/>
</dbReference>
<evidence type="ECO:0000259" key="6">
    <source>
        <dbReference type="PROSITE" id="PS50016"/>
    </source>
</evidence>
<dbReference type="Proteomes" id="UP000631114">
    <property type="component" value="Unassembled WGS sequence"/>
</dbReference>
<evidence type="ECO:0000256" key="4">
    <source>
        <dbReference type="PROSITE-ProRule" id="PRU00175"/>
    </source>
</evidence>
<feature type="region of interest" description="Disordered" evidence="5">
    <location>
        <begin position="974"/>
        <end position="1000"/>
    </location>
</feature>
<organism evidence="8 9">
    <name type="scientific">Coptis chinensis</name>
    <dbReference type="NCBI Taxonomy" id="261450"/>
    <lineage>
        <taxon>Eukaryota</taxon>
        <taxon>Viridiplantae</taxon>
        <taxon>Streptophyta</taxon>
        <taxon>Embryophyta</taxon>
        <taxon>Tracheophyta</taxon>
        <taxon>Spermatophyta</taxon>
        <taxon>Magnoliopsida</taxon>
        <taxon>Ranunculales</taxon>
        <taxon>Ranunculaceae</taxon>
        <taxon>Coptidoideae</taxon>
        <taxon>Coptis</taxon>
    </lineage>
</organism>
<evidence type="ECO:0000256" key="3">
    <source>
        <dbReference type="ARBA" id="ARBA00022833"/>
    </source>
</evidence>
<dbReference type="GO" id="GO:0016567">
    <property type="term" value="P:protein ubiquitination"/>
    <property type="evidence" value="ECO:0007669"/>
    <property type="project" value="TreeGrafter"/>
</dbReference>
<sequence length="1360" mass="150720">MELEFATDYGLVDDSMFEIGTDIDTVGYENERCGICMDVIIDRGVLECCEHWFCFACIDNWATITNLCPLCQKEFQMITCVPVYDTIGSGKVDDDSISRDDDWCIQGTNNTLSFPSYYIDENAVICLNGNGCKLRNGAATSGDDSILDTSIACDSCDIWYHAFCVDFDPESTSEISWLCPRCIHDVPLQSDGSSKLMRNNQYGQESASHEHLLEDSHSGKVSVSVADAGETAVVVSMIDRDHCIKELRENSLSVGGINKNNQTLGKESNIQPSVDAEETSLALSLSYDTHFSVPCDTLPLSESKIDFVDEAVSEPNVSDGCKLFTELSSSKPKNDREPSEIESNVDLYLGLSLRSSLPDNSYSDTTEYDPSEVSQTQKLVNECSLSVDNMGLDANEDGVVSSCVKRKSMSSRDHVLVTELAEADTMFPRDELGTEPPAKKAKAGRKSQQTHVEHEVREPVSGSRQECTHPLESSKDEVDIVSIRYQLVDNVPAKKAKVDGKSRQKHSTSVVQKSISEGEQGSTHISAVSGDDKSKDVEEQIDSASDIMSIVRGTHKRPGRLSLSNPADKLMKERDTGAGLRVKKILRRAPEDESSKLEKLRKEIREAVRNRALKDDGQSKLFDPKLLLAFRNAIAGPRPEREPVRRLNPSFVRSKKSLLQKGKIRENLTKKIYGNSNGKRRRAWDRDWEVEFWKHRCGRATKPEKVETLKSVLDLLRRGPETSEMENERGDEASNPILSRLYLADTSVFPRSDDIKPLSALTVTRNNGLNKGKVVNEKDYKPTSDICIQNHNQASKSSLQDSKDEASCKTVYSNGSMRNQDSMSMASGSQVNDQPLKEMAGKSDVKSDKRKWALEVLARKASAVDGNSTQGKPGDSTMLKGSFPLLAQLPPDMRPILTPIRHNKVPMSVRQAQLHRLIEHFLRKANLPVVRRTADTELAVADAVNIEKEVVTRSNSKLVYLNLCAQALARHTSSNRHDTAAESDPSQPAVDPEITDSAGVNSSDLSAEAALRMAGLVSDSPPNSPYRSDVNDDNQLVDEDKGPENVFDIDSHAELDIYGDFEYDLDSEDYIGGIVPKVSKPQPEEGDSKMKVVFSTLNTRRSDNDMDPKDIERLEVVNDRKGFPFLEVHKGIEISVLDVRTENSCPTAEPLQDETRGDPSWAECEELYGPDKEPLVERFPDKASGEAVVSSGKEVCTEDTDPKKDATCTPDKAGRALDFDHESCADNKFVRSGLPADCGSSGGENSANHSLVKKNIRRNDKKTNKTKPSDNSVSVSRKVEAYIKEHIRPLCKSGVITVEQYRWAVEKTTSKIMRYHSRDSNANFLIKEGEKVKKLAEQYVEAAQVKPIVPDLNVTVFQVL</sequence>
<dbReference type="SMART" id="SM00184">
    <property type="entry name" value="RING"/>
    <property type="match status" value="2"/>
</dbReference>
<keyword evidence="2 4" id="KW-0863">Zinc-finger</keyword>
<evidence type="ECO:0000259" key="7">
    <source>
        <dbReference type="PROSITE" id="PS50089"/>
    </source>
</evidence>
<accession>A0A835LH73</accession>
<dbReference type="Pfam" id="PF00628">
    <property type="entry name" value="PHD"/>
    <property type="match status" value="1"/>
</dbReference>
<dbReference type="PROSITE" id="PS00518">
    <property type="entry name" value="ZF_RING_1"/>
    <property type="match status" value="1"/>
</dbReference>
<dbReference type="SMART" id="SM00249">
    <property type="entry name" value="PHD"/>
    <property type="match status" value="1"/>
</dbReference>
<feature type="region of interest" description="Disordered" evidence="5">
    <location>
        <begin position="496"/>
        <end position="538"/>
    </location>
</feature>
<keyword evidence="1" id="KW-0479">Metal-binding</keyword>
<feature type="compositionally biased region" description="Polar residues" evidence="5">
    <location>
        <begin position="810"/>
        <end position="833"/>
    </location>
</feature>
<feature type="region of interest" description="Disordered" evidence="5">
    <location>
        <begin position="1238"/>
        <end position="1273"/>
    </location>
</feature>
<dbReference type="SUPFAM" id="SSF57903">
    <property type="entry name" value="FYVE/PHD zinc finger"/>
    <property type="match status" value="1"/>
</dbReference>
<evidence type="ECO:0000313" key="9">
    <source>
        <dbReference type="Proteomes" id="UP000631114"/>
    </source>
</evidence>
<reference evidence="8 9" key="1">
    <citation type="submission" date="2020-10" db="EMBL/GenBank/DDBJ databases">
        <title>The Coptis chinensis genome and diversification of protoberbering-type alkaloids.</title>
        <authorList>
            <person name="Wang B."/>
            <person name="Shu S."/>
            <person name="Song C."/>
            <person name="Liu Y."/>
        </authorList>
    </citation>
    <scope>NUCLEOTIDE SEQUENCE [LARGE SCALE GENOMIC DNA]</scope>
    <source>
        <strain evidence="8">HL-2020</strain>
        <tissue evidence="8">Leaf</tissue>
    </source>
</reference>
<feature type="region of interest" description="Disordered" evidence="5">
    <location>
        <begin position="792"/>
        <end position="834"/>
    </location>
</feature>
<dbReference type="Gene3D" id="3.30.40.10">
    <property type="entry name" value="Zinc/RING finger domain, C3HC4 (zinc finger)"/>
    <property type="match status" value="2"/>
</dbReference>
<dbReference type="InterPro" id="IPR001965">
    <property type="entry name" value="Znf_PHD"/>
</dbReference>
<feature type="region of interest" description="Disordered" evidence="5">
    <location>
        <begin position="1016"/>
        <end position="1036"/>
    </location>
</feature>
<dbReference type="Pfam" id="PF15870">
    <property type="entry name" value="EloA-BP1"/>
    <property type="match status" value="1"/>
</dbReference>
<dbReference type="InterPro" id="IPR031736">
    <property type="entry name" value="REXO1-like_dom"/>
</dbReference>
<dbReference type="Pfam" id="PF13639">
    <property type="entry name" value="zf-RING_2"/>
    <property type="match status" value="1"/>
</dbReference>
<dbReference type="InterPro" id="IPR013083">
    <property type="entry name" value="Znf_RING/FYVE/PHD"/>
</dbReference>
<dbReference type="OrthoDB" id="21204at2759"/>
<dbReference type="GO" id="GO:0061630">
    <property type="term" value="F:ubiquitin protein ligase activity"/>
    <property type="evidence" value="ECO:0007669"/>
    <property type="project" value="TreeGrafter"/>
</dbReference>
<feature type="region of interest" description="Disordered" evidence="5">
    <location>
        <begin position="429"/>
        <end position="472"/>
    </location>
</feature>
<evidence type="ECO:0000256" key="1">
    <source>
        <dbReference type="ARBA" id="ARBA00022723"/>
    </source>
</evidence>
<dbReference type="PANTHER" id="PTHR15315:SF26">
    <property type="entry name" value="E3 UBIQUITIN-PROTEIN LIGASE NRDP1"/>
    <property type="match status" value="1"/>
</dbReference>
<proteinExistence type="predicted"/>